<feature type="domain" description="Ig-like" evidence="7">
    <location>
        <begin position="194"/>
        <end position="314"/>
    </location>
</feature>
<evidence type="ECO:0000256" key="6">
    <source>
        <dbReference type="SAM" id="Phobius"/>
    </source>
</evidence>
<dbReference type="InterPro" id="IPR003598">
    <property type="entry name" value="Ig_sub2"/>
</dbReference>
<dbReference type="InterPro" id="IPR003599">
    <property type="entry name" value="Ig_sub"/>
</dbReference>
<gene>
    <name evidence="8" type="ORF">C0Q70_20778</name>
</gene>
<dbReference type="Gene3D" id="2.60.40.10">
    <property type="entry name" value="Immunoglobulins"/>
    <property type="match status" value="5"/>
</dbReference>
<dbReference type="OrthoDB" id="5970915at2759"/>
<comment type="caution">
    <text evidence="8">The sequence shown here is derived from an EMBL/GenBank/DDBJ whole genome shotgun (WGS) entry which is preliminary data.</text>
</comment>
<dbReference type="SMART" id="SM00409">
    <property type="entry name" value="IG"/>
    <property type="match status" value="5"/>
</dbReference>
<feature type="domain" description="Ig-like" evidence="7">
    <location>
        <begin position="17"/>
        <end position="104"/>
    </location>
</feature>
<reference evidence="8 9" key="1">
    <citation type="submission" date="2018-04" db="EMBL/GenBank/DDBJ databases">
        <title>The genome of golden apple snail Pomacea canaliculata provides insight into stress tolerance and invasive adaptation.</title>
        <authorList>
            <person name="Liu C."/>
            <person name="Liu B."/>
            <person name="Ren Y."/>
            <person name="Zhang Y."/>
            <person name="Wang H."/>
            <person name="Li S."/>
            <person name="Jiang F."/>
            <person name="Yin L."/>
            <person name="Zhang G."/>
            <person name="Qian W."/>
            <person name="Fan W."/>
        </authorList>
    </citation>
    <scope>NUCLEOTIDE SEQUENCE [LARGE SCALE GENOMIC DNA]</scope>
    <source>
        <strain evidence="8">SZHN2017</strain>
        <tissue evidence="8">Muscle</tissue>
    </source>
</reference>
<feature type="domain" description="Ig-like" evidence="7">
    <location>
        <begin position="333"/>
        <end position="402"/>
    </location>
</feature>
<protein>
    <recommendedName>
        <fullName evidence="7">Ig-like domain-containing protein</fullName>
    </recommendedName>
</protein>
<dbReference type="InterPro" id="IPR036179">
    <property type="entry name" value="Ig-like_dom_sf"/>
</dbReference>
<feature type="compositionally biased region" description="Polar residues" evidence="5">
    <location>
        <begin position="545"/>
        <end position="559"/>
    </location>
</feature>
<dbReference type="InterPro" id="IPR013098">
    <property type="entry name" value="Ig_I-set"/>
</dbReference>
<dbReference type="SMART" id="SM00408">
    <property type="entry name" value="IGc2"/>
    <property type="match status" value="5"/>
</dbReference>
<evidence type="ECO:0000256" key="2">
    <source>
        <dbReference type="ARBA" id="ARBA00022737"/>
    </source>
</evidence>
<evidence type="ECO:0000313" key="9">
    <source>
        <dbReference type="Proteomes" id="UP000245119"/>
    </source>
</evidence>
<evidence type="ECO:0000256" key="3">
    <source>
        <dbReference type="ARBA" id="ARBA00023157"/>
    </source>
</evidence>
<dbReference type="Pfam" id="PF07679">
    <property type="entry name" value="I-set"/>
    <property type="match status" value="2"/>
</dbReference>
<keyword evidence="1" id="KW-0732">Signal</keyword>
<feature type="domain" description="Ig-like" evidence="7">
    <location>
        <begin position="407"/>
        <end position="500"/>
    </location>
</feature>
<feature type="transmembrane region" description="Helical" evidence="6">
    <location>
        <begin position="510"/>
        <end position="529"/>
    </location>
</feature>
<dbReference type="InterPro" id="IPR013783">
    <property type="entry name" value="Ig-like_fold"/>
</dbReference>
<dbReference type="AlphaFoldDB" id="A0A2T7NGI4"/>
<keyword evidence="6" id="KW-0812">Transmembrane</keyword>
<keyword evidence="6" id="KW-0472">Membrane</keyword>
<dbReference type="PANTHER" id="PTHR12231:SF253">
    <property type="entry name" value="DPR-INTERACTING PROTEIN ETA, ISOFORM B-RELATED"/>
    <property type="match status" value="1"/>
</dbReference>
<name>A0A2T7NGI4_POMCA</name>
<dbReference type="STRING" id="400727.A0A2T7NGI4"/>
<feature type="compositionally biased region" description="Polar residues" evidence="5">
    <location>
        <begin position="572"/>
        <end position="581"/>
    </location>
</feature>
<keyword evidence="3" id="KW-1015">Disulfide bond</keyword>
<dbReference type="PROSITE" id="PS50835">
    <property type="entry name" value="IG_LIKE"/>
    <property type="match status" value="5"/>
</dbReference>
<dbReference type="Pfam" id="PF13927">
    <property type="entry name" value="Ig_3"/>
    <property type="match status" value="2"/>
</dbReference>
<evidence type="ECO:0000256" key="5">
    <source>
        <dbReference type="SAM" id="MobiDB-lite"/>
    </source>
</evidence>
<proteinExistence type="predicted"/>
<feature type="domain" description="Ig-like" evidence="7">
    <location>
        <begin position="106"/>
        <end position="192"/>
    </location>
</feature>
<keyword evidence="9" id="KW-1185">Reference proteome</keyword>
<accession>A0A2T7NGI4</accession>
<dbReference type="FunFam" id="2.60.40.10:FF:000032">
    <property type="entry name" value="palladin isoform X1"/>
    <property type="match status" value="1"/>
</dbReference>
<keyword evidence="6" id="KW-1133">Transmembrane helix</keyword>
<dbReference type="PANTHER" id="PTHR12231">
    <property type="entry name" value="CTX-RELATED TYPE I TRANSMEMBRANE PROTEIN"/>
    <property type="match status" value="1"/>
</dbReference>
<dbReference type="InterPro" id="IPR051170">
    <property type="entry name" value="Neural/epithelial_adhesion"/>
</dbReference>
<dbReference type="SUPFAM" id="SSF48726">
    <property type="entry name" value="Immunoglobulin"/>
    <property type="match status" value="5"/>
</dbReference>
<evidence type="ECO:0000256" key="1">
    <source>
        <dbReference type="ARBA" id="ARBA00022729"/>
    </source>
</evidence>
<keyword evidence="2" id="KW-0677">Repeat</keyword>
<keyword evidence="4" id="KW-0393">Immunoglobulin domain</keyword>
<dbReference type="InterPro" id="IPR007110">
    <property type="entry name" value="Ig-like_dom"/>
</dbReference>
<dbReference type="Proteomes" id="UP000245119">
    <property type="component" value="Linkage Group LG13"/>
</dbReference>
<organism evidence="8 9">
    <name type="scientific">Pomacea canaliculata</name>
    <name type="common">Golden apple snail</name>
    <dbReference type="NCBI Taxonomy" id="400727"/>
    <lineage>
        <taxon>Eukaryota</taxon>
        <taxon>Metazoa</taxon>
        <taxon>Spiralia</taxon>
        <taxon>Lophotrochozoa</taxon>
        <taxon>Mollusca</taxon>
        <taxon>Gastropoda</taxon>
        <taxon>Caenogastropoda</taxon>
        <taxon>Architaenioglossa</taxon>
        <taxon>Ampullarioidea</taxon>
        <taxon>Ampullariidae</taxon>
        <taxon>Pomacea</taxon>
    </lineage>
</organism>
<sequence length="581" mass="64330">MFIKGGGGLEAAVIIAPSYARYYVLSGAQLQLNCSNPGQTGELRWYKGNINLNSDSDTRLTISNGMSGGMIHSTLTYTSADTTMSGKYTCQLEGSGISQQSEITVDVISITTTDAQFQSGKNAFLRCKTPELVGVIVWMKDKTPVKNLKPTEKTKYVEHSDGTLEIQNPTLDSIAVYTCTVHIQDATSQSLEVPVMLYTQLGVLALENSTNVLVRESVEITCMVEGKPSPSVTWLKDGTELEVNMSNMMLGSYSPPETNTSNSRYNVSEVEDLNQGRLNVTLHIAFVDWEDAGNYTCLASRSTALSDNASKTIEVIVRDTMDDEFFFKKDVLLRCRGDDPNSNVTWLKNGTNVSELNSLSKTQFVEHNNGDLKIIHSTRADAGVYVCRCVEENKTEVEKNVTLYAAPYVLPFEASVSLTEQDRVELLCRVLGYPRPTITWFKDDIEINPDENTHYMLSEADGFSNLLLVIESVVIEDEGKYKCQASSVRYPGPPAEKLVMVRVRGRLAPLWPLLGILAQVILLGIIIFVSEKRRKTKEKAEDRSTASSSVRVKQDTSSSLRHRGRQSKVDPQETSDAVTKL</sequence>
<dbReference type="EMBL" id="PZQS01000013">
    <property type="protein sequence ID" value="PVD20281.1"/>
    <property type="molecule type" value="Genomic_DNA"/>
</dbReference>
<evidence type="ECO:0000313" key="8">
    <source>
        <dbReference type="EMBL" id="PVD20281.1"/>
    </source>
</evidence>
<dbReference type="CDD" id="cd00096">
    <property type="entry name" value="Ig"/>
    <property type="match status" value="4"/>
</dbReference>
<feature type="region of interest" description="Disordered" evidence="5">
    <location>
        <begin position="535"/>
        <end position="581"/>
    </location>
</feature>
<evidence type="ECO:0000256" key="4">
    <source>
        <dbReference type="ARBA" id="ARBA00023319"/>
    </source>
</evidence>
<evidence type="ECO:0000259" key="7">
    <source>
        <dbReference type="PROSITE" id="PS50835"/>
    </source>
</evidence>